<comment type="caution">
    <text evidence="2">The sequence shown here is derived from an EMBL/GenBank/DDBJ whole genome shotgun (WGS) entry which is preliminary data.</text>
</comment>
<feature type="region of interest" description="Disordered" evidence="1">
    <location>
        <begin position="611"/>
        <end position="674"/>
    </location>
</feature>
<dbReference type="AlphaFoldDB" id="A0A2T6ZGI9"/>
<dbReference type="OrthoDB" id="10428478at2759"/>
<reference evidence="2 3" key="1">
    <citation type="submission" date="2017-04" db="EMBL/GenBank/DDBJ databases">
        <title>Draft genome sequence of Tuber borchii Vittad., a whitish edible truffle.</title>
        <authorList>
            <consortium name="DOE Joint Genome Institute"/>
            <person name="Murat C."/>
            <person name="Kuo A."/>
            <person name="Barry K.W."/>
            <person name="Clum A."/>
            <person name="Dockter R.B."/>
            <person name="Fauchery L."/>
            <person name="Iotti M."/>
            <person name="Kohler A."/>
            <person name="Labutti K."/>
            <person name="Lindquist E.A."/>
            <person name="Lipzen A."/>
            <person name="Ohm R.A."/>
            <person name="Wang M."/>
            <person name="Grigoriev I.V."/>
            <person name="Zambonelli A."/>
            <person name="Martin F.M."/>
        </authorList>
    </citation>
    <scope>NUCLEOTIDE SEQUENCE [LARGE SCALE GENOMIC DNA]</scope>
    <source>
        <strain evidence="2 3">Tbo3840</strain>
    </source>
</reference>
<name>A0A2T6ZGI9_TUBBO</name>
<protein>
    <submittedName>
        <fullName evidence="2">Uncharacterized protein</fullName>
    </submittedName>
</protein>
<feature type="compositionally biased region" description="Polar residues" evidence="1">
    <location>
        <begin position="623"/>
        <end position="635"/>
    </location>
</feature>
<gene>
    <name evidence="2" type="ORF">B9Z19DRAFT_1068081</name>
</gene>
<sequence length="674" mass="72136">MSGNKRNKMSSGPIGPILDIAPTTNPGPKRARVGAKTEGSNLISTPSERRAALQASTPEIDASGGSPTQQLDPGPSPHSVIGSILSETTYPPCFPLAEKVEQTSGLSNPQASPEHIYRGQSNYNLPRSPPSEFEADKNFFEEIYSGQNAPMPPCQSAGSLHPGAQRTLCHSPDESNVHSSYDYKQNSLSPLYPSVGVPANFVNRPSGVPLEVPAAQLSQLGLSTDSGRPEVKNQELSGSTQLGVPSGASIHLGQSAPISSDSALMLHHSEETSNRAVRTCEQAAPEITYQKNPISLLLQPFHGTPIEAPDDLVSTSAFTSTGSNQSPGVFLQNLMEDIPSEAYHFEGEWLNPSPSAVLGFDSLAKDSPPMPFCHGIPFPGSVSLDSQGWGKRAEAHLAEKATLGSQSTPYSNLSSIISPRGEYSSSEFSVLTGQAWAPISMKGLEDYGGPSNEGEGQVMRPSNSYAGVFANCSTEHGTVYSTPALKRCEWLNISGLGGEGDGKEVYGDLPYNWGEASVFSSPLEALNKPVDEELLGRNEVAHKHSKDLHRPLDIPPCKASNATPVIDQSWRKIKLPLVTFRGPWQDIPNPDEDAMGGKYYGEILYSWASPEHKPNHPGPASLTACSLPTSNSKSTIPKGKKQAVKPLSIIERRMARQRAGVRKSSRAKNPPPKK</sequence>
<evidence type="ECO:0000313" key="2">
    <source>
        <dbReference type="EMBL" id="PUU74613.1"/>
    </source>
</evidence>
<feature type="region of interest" description="Disordered" evidence="1">
    <location>
        <begin position="1"/>
        <end position="79"/>
    </location>
</feature>
<keyword evidence="3" id="KW-1185">Reference proteome</keyword>
<accession>A0A2T6ZGI9</accession>
<evidence type="ECO:0000313" key="3">
    <source>
        <dbReference type="Proteomes" id="UP000244722"/>
    </source>
</evidence>
<dbReference type="EMBL" id="NESQ01000288">
    <property type="protein sequence ID" value="PUU74613.1"/>
    <property type="molecule type" value="Genomic_DNA"/>
</dbReference>
<evidence type="ECO:0000256" key="1">
    <source>
        <dbReference type="SAM" id="MobiDB-lite"/>
    </source>
</evidence>
<organism evidence="2 3">
    <name type="scientific">Tuber borchii</name>
    <name type="common">White truffle</name>
    <dbReference type="NCBI Taxonomy" id="42251"/>
    <lineage>
        <taxon>Eukaryota</taxon>
        <taxon>Fungi</taxon>
        <taxon>Dikarya</taxon>
        <taxon>Ascomycota</taxon>
        <taxon>Pezizomycotina</taxon>
        <taxon>Pezizomycetes</taxon>
        <taxon>Pezizales</taxon>
        <taxon>Tuberaceae</taxon>
        <taxon>Tuber</taxon>
    </lineage>
</organism>
<dbReference type="Proteomes" id="UP000244722">
    <property type="component" value="Unassembled WGS sequence"/>
</dbReference>
<proteinExistence type="predicted"/>
<feature type="compositionally biased region" description="Basic residues" evidence="1">
    <location>
        <begin position="655"/>
        <end position="674"/>
    </location>
</feature>